<dbReference type="AlphaFoldDB" id="A0A2P2CZK4"/>
<comment type="caution">
    <text evidence="2">The sequence shown here is derived from an EMBL/GenBank/DDBJ whole genome shotgun (WGS) entry which is preliminary data.</text>
</comment>
<name>A0A2P2CZK4_9LEPT</name>
<sequence>MNLPEKILILTGVLNLAYGSLTGFAYAFARMKAEFPSRYLQAAHIGSLMQGAMLLGLVLAFQYATALSETLSFVGAVSFAASSGFLALKDTVNWLQGIKDEFKENPPLGKIIGGIGVTANLVGIGIIVYGVLAA</sequence>
<evidence type="ECO:0000256" key="1">
    <source>
        <dbReference type="SAM" id="Phobius"/>
    </source>
</evidence>
<dbReference type="EMBL" id="BFAY01000006">
    <property type="protein sequence ID" value="GBF37839.1"/>
    <property type="molecule type" value="Genomic_DNA"/>
</dbReference>
<dbReference type="OrthoDB" id="343253at2"/>
<dbReference type="Proteomes" id="UP000245076">
    <property type="component" value="Unassembled WGS sequence"/>
</dbReference>
<feature type="transmembrane region" description="Helical" evidence="1">
    <location>
        <begin position="41"/>
        <end position="64"/>
    </location>
</feature>
<evidence type="ECO:0000313" key="2">
    <source>
        <dbReference type="EMBL" id="GBF37839.1"/>
    </source>
</evidence>
<reference evidence="2 3" key="1">
    <citation type="submission" date="2018-02" db="EMBL/GenBank/DDBJ databases">
        <title>Novel Leptospira species isolated from soil and water in Japan.</title>
        <authorList>
            <person name="Nakao R."/>
            <person name="Masuzawa T."/>
        </authorList>
    </citation>
    <scope>NUCLEOTIDE SEQUENCE [LARGE SCALE GENOMIC DNA]</scope>
    <source>
        <strain evidence="2 3">E8</strain>
    </source>
</reference>
<accession>A0A2P2CZK4</accession>
<keyword evidence="1" id="KW-0472">Membrane</keyword>
<keyword evidence="3" id="KW-1185">Reference proteome</keyword>
<proteinExistence type="predicted"/>
<dbReference type="RefSeq" id="WP_108927812.1">
    <property type="nucleotide sequence ID" value="NZ_BFAY01000006.1"/>
</dbReference>
<organism evidence="2 3">
    <name type="scientific">Leptospira johnsonii</name>
    <dbReference type="NCBI Taxonomy" id="1917820"/>
    <lineage>
        <taxon>Bacteria</taxon>
        <taxon>Pseudomonadati</taxon>
        <taxon>Spirochaetota</taxon>
        <taxon>Spirochaetia</taxon>
        <taxon>Leptospirales</taxon>
        <taxon>Leptospiraceae</taxon>
        <taxon>Leptospira</taxon>
    </lineage>
</organism>
<feature type="transmembrane region" description="Helical" evidence="1">
    <location>
        <begin position="108"/>
        <end position="132"/>
    </location>
</feature>
<protein>
    <submittedName>
        <fullName evidence="2">Uncharacterized protein</fullName>
    </submittedName>
</protein>
<feature type="transmembrane region" description="Helical" evidence="1">
    <location>
        <begin position="70"/>
        <end position="88"/>
    </location>
</feature>
<feature type="transmembrane region" description="Helical" evidence="1">
    <location>
        <begin position="6"/>
        <end position="29"/>
    </location>
</feature>
<evidence type="ECO:0000313" key="3">
    <source>
        <dbReference type="Proteomes" id="UP000245076"/>
    </source>
</evidence>
<keyword evidence="1" id="KW-1133">Transmembrane helix</keyword>
<keyword evidence="1" id="KW-0812">Transmembrane</keyword>
<gene>
    <name evidence="2" type="ORF">LPTSP1_08250</name>
</gene>